<accession>A0A8D8BSP9</accession>
<sequence>MVPDVVLAVTREGQPVRQSAAHVNGSCTAGELSTTASVRLRRRTLLVVLLFLLLLGYRSDTGRQREGAQRTPPRHLFPQLLLLVEQLRIHFYAPSSALVLAGLLPQLNHLLVPGAVGAHVGPPVPTAVQFRLEAELFLVAPVRLQLVLHDGGHVTFFMLRPFSFDVVHQWFQFVGVCRLLLHPAAALDRDRLVRSVSDSGSGRKPSVSDTWRSFRFTATGRCSTLFRPCT</sequence>
<name>A0A8D8BSP9_CULPI</name>
<reference evidence="1" key="1">
    <citation type="submission" date="2021-05" db="EMBL/GenBank/DDBJ databases">
        <authorList>
            <person name="Alioto T."/>
            <person name="Alioto T."/>
            <person name="Gomez Garrido J."/>
        </authorList>
    </citation>
    <scope>NUCLEOTIDE SEQUENCE</scope>
</reference>
<dbReference type="AlphaFoldDB" id="A0A8D8BSP9"/>
<protein>
    <submittedName>
        <fullName evidence="1">(northern house mosquito) hypothetical protein</fullName>
    </submittedName>
</protein>
<evidence type="ECO:0000313" key="1">
    <source>
        <dbReference type="EMBL" id="CAG6481104.1"/>
    </source>
</evidence>
<organism evidence="1">
    <name type="scientific">Culex pipiens</name>
    <name type="common">House mosquito</name>
    <dbReference type="NCBI Taxonomy" id="7175"/>
    <lineage>
        <taxon>Eukaryota</taxon>
        <taxon>Metazoa</taxon>
        <taxon>Ecdysozoa</taxon>
        <taxon>Arthropoda</taxon>
        <taxon>Hexapoda</taxon>
        <taxon>Insecta</taxon>
        <taxon>Pterygota</taxon>
        <taxon>Neoptera</taxon>
        <taxon>Endopterygota</taxon>
        <taxon>Diptera</taxon>
        <taxon>Nematocera</taxon>
        <taxon>Culicoidea</taxon>
        <taxon>Culicidae</taxon>
        <taxon>Culicinae</taxon>
        <taxon>Culicini</taxon>
        <taxon>Culex</taxon>
        <taxon>Culex</taxon>
    </lineage>
</organism>
<dbReference type="EMBL" id="HBUE01090052">
    <property type="protein sequence ID" value="CAG6481104.1"/>
    <property type="molecule type" value="Transcribed_RNA"/>
</dbReference>
<proteinExistence type="predicted"/>